<dbReference type="InterPro" id="IPR001437">
    <property type="entry name" value="Tscrpt_elong_fac_GreA/B_C"/>
</dbReference>
<dbReference type="SUPFAM" id="SSF54534">
    <property type="entry name" value="FKBP-like"/>
    <property type="match status" value="1"/>
</dbReference>
<evidence type="ECO:0000259" key="1">
    <source>
        <dbReference type="Pfam" id="PF01272"/>
    </source>
</evidence>
<feature type="domain" description="Transcription elongation factor GreA/GreB C-terminal" evidence="1">
    <location>
        <begin position="93"/>
        <end position="171"/>
    </location>
</feature>
<proteinExistence type="predicted"/>
<gene>
    <name evidence="2" type="ORF">M0L20_29120</name>
</gene>
<evidence type="ECO:0000313" key="3">
    <source>
        <dbReference type="Proteomes" id="UP001202180"/>
    </source>
</evidence>
<dbReference type="EMBL" id="JALPRF010000013">
    <property type="protein sequence ID" value="MCK8495963.1"/>
    <property type="molecule type" value="Genomic_DNA"/>
</dbReference>
<sequence>MSRAFLKNESADDPVVIPARAPLPMGTINYVTPRGLALLRTELETLESERAHVQSNESDETERTRQLALLNGRIANLNQRIASAKVVDTRDHPENEIRFGATVSLHSQTETPVPTDRQLTIVGVDEANASLGRIAFTAPIARALLGKHVGDTVSLPAIRGINKMEITAITYDEAS</sequence>
<dbReference type="PANTHER" id="PTHR30437">
    <property type="entry name" value="TRANSCRIPTION ELONGATION FACTOR GREA"/>
    <property type="match status" value="1"/>
</dbReference>
<dbReference type="PANTHER" id="PTHR30437:SF4">
    <property type="entry name" value="TRANSCRIPTION ELONGATION FACTOR GREA"/>
    <property type="match status" value="1"/>
</dbReference>
<accession>A0ABT0HUR6</accession>
<dbReference type="InterPro" id="IPR036953">
    <property type="entry name" value="GreA/GreB_C_sf"/>
</dbReference>
<organism evidence="2 3">
    <name type="scientific">Spirosoma liriopis</name>
    <dbReference type="NCBI Taxonomy" id="2937440"/>
    <lineage>
        <taxon>Bacteria</taxon>
        <taxon>Pseudomonadati</taxon>
        <taxon>Bacteroidota</taxon>
        <taxon>Cytophagia</taxon>
        <taxon>Cytophagales</taxon>
        <taxon>Cytophagaceae</taxon>
        <taxon>Spirosoma</taxon>
    </lineage>
</organism>
<reference evidence="2 3" key="1">
    <citation type="submission" date="2022-04" db="EMBL/GenBank/DDBJ databases">
        <title>Spirosoma sp. strain RP8 genome sequencing and assembly.</title>
        <authorList>
            <person name="Jung Y."/>
        </authorList>
    </citation>
    <scope>NUCLEOTIDE SEQUENCE [LARGE SCALE GENOMIC DNA]</scope>
    <source>
        <strain evidence="2 3">RP8</strain>
    </source>
</reference>
<keyword evidence="2" id="KW-0648">Protein biosynthesis</keyword>
<protein>
    <submittedName>
        <fullName evidence="2">GreA/GreB family elongation factor</fullName>
    </submittedName>
</protein>
<keyword evidence="3" id="KW-1185">Reference proteome</keyword>
<dbReference type="Proteomes" id="UP001202180">
    <property type="component" value="Unassembled WGS sequence"/>
</dbReference>
<evidence type="ECO:0000313" key="2">
    <source>
        <dbReference type="EMBL" id="MCK8495963.1"/>
    </source>
</evidence>
<dbReference type="GO" id="GO:0003746">
    <property type="term" value="F:translation elongation factor activity"/>
    <property type="evidence" value="ECO:0007669"/>
    <property type="project" value="UniProtKB-KW"/>
</dbReference>
<dbReference type="InterPro" id="IPR023459">
    <property type="entry name" value="Tscrpt_elong_fac_GreA/B_fam"/>
</dbReference>
<dbReference type="Pfam" id="PF01272">
    <property type="entry name" value="GreA_GreB"/>
    <property type="match status" value="1"/>
</dbReference>
<dbReference type="RefSeq" id="WP_248480785.1">
    <property type="nucleotide sequence ID" value="NZ_JALPRF010000013.1"/>
</dbReference>
<name>A0ABT0HUR6_9BACT</name>
<dbReference type="Gene3D" id="3.10.50.30">
    <property type="entry name" value="Transcription elongation factor, GreA/GreB, C-terminal domain"/>
    <property type="match status" value="1"/>
</dbReference>
<keyword evidence="2" id="KW-0251">Elongation factor</keyword>
<comment type="caution">
    <text evidence="2">The sequence shown here is derived from an EMBL/GenBank/DDBJ whole genome shotgun (WGS) entry which is preliminary data.</text>
</comment>
<dbReference type="PIRSF" id="PIRSF006092">
    <property type="entry name" value="GreA_GreB"/>
    <property type="match status" value="1"/>
</dbReference>